<name>A0A2P2Q6M8_RHIMU</name>
<organism evidence="1">
    <name type="scientific">Rhizophora mucronata</name>
    <name type="common">Asiatic mangrove</name>
    <dbReference type="NCBI Taxonomy" id="61149"/>
    <lineage>
        <taxon>Eukaryota</taxon>
        <taxon>Viridiplantae</taxon>
        <taxon>Streptophyta</taxon>
        <taxon>Embryophyta</taxon>
        <taxon>Tracheophyta</taxon>
        <taxon>Spermatophyta</taxon>
        <taxon>Magnoliopsida</taxon>
        <taxon>eudicotyledons</taxon>
        <taxon>Gunneridae</taxon>
        <taxon>Pentapetalae</taxon>
        <taxon>rosids</taxon>
        <taxon>fabids</taxon>
        <taxon>Malpighiales</taxon>
        <taxon>Rhizophoraceae</taxon>
        <taxon>Rhizophora</taxon>
    </lineage>
</organism>
<reference evidence="1" key="1">
    <citation type="submission" date="2018-02" db="EMBL/GenBank/DDBJ databases">
        <title>Rhizophora mucronata_Transcriptome.</title>
        <authorList>
            <person name="Meera S.P."/>
            <person name="Sreeshan A."/>
            <person name="Augustine A."/>
        </authorList>
    </citation>
    <scope>NUCLEOTIDE SEQUENCE</scope>
    <source>
        <tissue evidence="1">Leaf</tissue>
    </source>
</reference>
<proteinExistence type="predicted"/>
<accession>A0A2P2Q6M8</accession>
<protein>
    <submittedName>
        <fullName evidence="1">Uncharacterized protein</fullName>
    </submittedName>
</protein>
<evidence type="ECO:0000313" key="1">
    <source>
        <dbReference type="EMBL" id="MBX62614.1"/>
    </source>
</evidence>
<sequence length="39" mass="4374">MTVSCMSLVFILAINNENYKCSTKSHINTMLVHVCLESV</sequence>
<dbReference type="EMBL" id="GGEC01082130">
    <property type="protein sequence ID" value="MBX62614.1"/>
    <property type="molecule type" value="Transcribed_RNA"/>
</dbReference>
<dbReference type="AlphaFoldDB" id="A0A2P2Q6M8"/>